<reference evidence="1 2" key="1">
    <citation type="submission" date="2018-04" db="EMBL/GenBank/DDBJ databases">
        <title>WGS assembly of Panicum hallii var. hallii HAL2.</title>
        <authorList>
            <person name="Lovell J."/>
            <person name="Jenkins J."/>
            <person name="Lowry D."/>
            <person name="Mamidi S."/>
            <person name="Sreedasyam A."/>
            <person name="Weng X."/>
            <person name="Barry K."/>
            <person name="Bonette J."/>
            <person name="Campitelli B."/>
            <person name="Daum C."/>
            <person name="Gordon S."/>
            <person name="Gould B."/>
            <person name="Lipzen A."/>
            <person name="MacQueen A."/>
            <person name="Palacio-Mejia J."/>
            <person name="Plott C."/>
            <person name="Shakirov E."/>
            <person name="Shu S."/>
            <person name="Yoshinaga Y."/>
            <person name="Zane M."/>
            <person name="Rokhsar D."/>
            <person name="Grimwood J."/>
            <person name="Schmutz J."/>
            <person name="Juenger T."/>
        </authorList>
    </citation>
    <scope>NUCLEOTIDE SEQUENCE [LARGE SCALE GENOMIC DNA]</scope>
    <source>
        <strain evidence="2">cv. HAL2</strain>
    </source>
</reference>
<gene>
    <name evidence="1" type="ORF">GQ55_2G198700</name>
</gene>
<keyword evidence="2" id="KW-1185">Reference proteome</keyword>
<dbReference type="Proteomes" id="UP000244336">
    <property type="component" value="Chromosome 2"/>
</dbReference>
<dbReference type="OrthoDB" id="694980at2759"/>
<dbReference type="AlphaFoldDB" id="A0A2T7EQK9"/>
<proteinExistence type="predicted"/>
<dbReference type="EMBL" id="CM009750">
    <property type="protein sequence ID" value="PUZ70111.1"/>
    <property type="molecule type" value="Genomic_DNA"/>
</dbReference>
<protein>
    <submittedName>
        <fullName evidence="1">Uncharacterized protein</fullName>
    </submittedName>
</protein>
<evidence type="ECO:0000313" key="1">
    <source>
        <dbReference type="EMBL" id="PUZ70111.1"/>
    </source>
</evidence>
<name>A0A2T7EQK9_9POAL</name>
<dbReference type="Gramene" id="PUZ70111">
    <property type="protein sequence ID" value="PUZ70111"/>
    <property type="gene ID" value="GQ55_2G198700"/>
</dbReference>
<accession>A0A2T7EQK9</accession>
<organism evidence="1 2">
    <name type="scientific">Panicum hallii var. hallii</name>
    <dbReference type="NCBI Taxonomy" id="1504633"/>
    <lineage>
        <taxon>Eukaryota</taxon>
        <taxon>Viridiplantae</taxon>
        <taxon>Streptophyta</taxon>
        <taxon>Embryophyta</taxon>
        <taxon>Tracheophyta</taxon>
        <taxon>Spermatophyta</taxon>
        <taxon>Magnoliopsida</taxon>
        <taxon>Liliopsida</taxon>
        <taxon>Poales</taxon>
        <taxon>Poaceae</taxon>
        <taxon>PACMAD clade</taxon>
        <taxon>Panicoideae</taxon>
        <taxon>Panicodae</taxon>
        <taxon>Paniceae</taxon>
        <taxon>Panicinae</taxon>
        <taxon>Panicum</taxon>
        <taxon>Panicum sect. Panicum</taxon>
    </lineage>
</organism>
<sequence>MTIAAARASKPVVGSSMKIMEGLATSSTAIVSLFRCSADSPVTPGMPTIAFLKSVSSISPITSSTNIETGQEIL</sequence>
<evidence type="ECO:0000313" key="2">
    <source>
        <dbReference type="Proteomes" id="UP000244336"/>
    </source>
</evidence>